<gene>
    <name evidence="2" type="ORF">GM50_3560</name>
</gene>
<evidence type="ECO:0000313" key="2">
    <source>
        <dbReference type="EMBL" id="KGA19916.1"/>
    </source>
</evidence>
<dbReference type="Pfam" id="PF08486">
    <property type="entry name" value="SpoIID"/>
    <property type="match status" value="1"/>
</dbReference>
<comment type="caution">
    <text evidence="2">The sequence shown here is derived from an EMBL/GenBank/DDBJ whole genome shotgun (WGS) entry which is preliminary data.</text>
</comment>
<dbReference type="AlphaFoldDB" id="A0A094QZ65"/>
<organism evidence="2">
    <name type="scientific">freshwater metagenome</name>
    <dbReference type="NCBI Taxonomy" id="449393"/>
    <lineage>
        <taxon>unclassified sequences</taxon>
        <taxon>metagenomes</taxon>
        <taxon>ecological metagenomes</taxon>
    </lineage>
</organism>
<evidence type="ECO:0000259" key="1">
    <source>
        <dbReference type="Pfam" id="PF08486"/>
    </source>
</evidence>
<accession>A0A094QZ65</accession>
<name>A0A094QZ65_9ZZZZ</name>
<protein>
    <recommendedName>
        <fullName evidence="1">Sporulation stage II protein D amidase enhancer LytB N-terminal domain-containing protein</fullName>
    </recommendedName>
</protein>
<sequence>MKRLSRHRLVVALCATLFASFLPSAQADIPNQISFIGKGYGHGVGMSQYGARGLALRGDTATAIMNYFFPGSEVLPLTDDQILRINVGHQLTSASVKSDTPGMNMQLLIGDGIEPQFISVLAAKDSVKLSVVNQQVGITTNQVGISTIHTPVEKLTIRWSGTRYLAGNDSILSLTHSKKTVKYRYGQMQVKVVKDAKLGNRLEIVNQVRLHDEYLWGIGEVPSAWPAAALEAQAIASRSYAMSKVGKIQKSCDCELYSSISDQNFAGYSKEAEPRWGLVWKAAVNRTATSETTGLTVTRNLLPIRTYFGSSTGGVTETSKNAWGTDVGYTFSVPDPWSIDPKLNPTFAKWKRDIAQSTLAAAFSLPDVVAVRILTLNETGTVKLVEGRSSAGKKVKLSGEAFRSRSKLPSTWFSLASEELVSVQN</sequence>
<dbReference type="InterPro" id="IPR013693">
    <property type="entry name" value="SpoIID/LytB_N"/>
</dbReference>
<feature type="domain" description="Sporulation stage II protein D amidase enhancer LytB N-terminal" evidence="1">
    <location>
        <begin position="200"/>
        <end position="289"/>
    </location>
</feature>
<proteinExistence type="predicted"/>
<dbReference type="EMBL" id="JNSK01000007">
    <property type="protein sequence ID" value="KGA19916.1"/>
    <property type="molecule type" value="Genomic_DNA"/>
</dbReference>
<reference evidence="2" key="1">
    <citation type="submission" date="2014-05" db="EMBL/GenBank/DDBJ databases">
        <title>Key roles for freshwater Actinobacteria revealed by deep metagenomic sequencing.</title>
        <authorList>
            <person name="Ghai R."/>
            <person name="Mizuno C.M."/>
            <person name="Picazo A."/>
            <person name="Camacho A."/>
            <person name="Rodriguez-Valera F."/>
        </authorList>
    </citation>
    <scope>NUCLEOTIDE SEQUENCE</scope>
</reference>